<dbReference type="InterPro" id="IPR007460">
    <property type="entry name" value="BrnT_toxin"/>
</dbReference>
<protein>
    <recommendedName>
        <fullName evidence="3">Toxin</fullName>
    </recommendedName>
</protein>
<dbReference type="Pfam" id="PF04365">
    <property type="entry name" value="BrnT_toxin"/>
    <property type="match status" value="1"/>
</dbReference>
<evidence type="ECO:0008006" key="3">
    <source>
        <dbReference type="Google" id="ProtNLM"/>
    </source>
</evidence>
<dbReference type="Proteomes" id="UP000178272">
    <property type="component" value="Unassembled WGS sequence"/>
</dbReference>
<comment type="caution">
    <text evidence="1">The sequence shown here is derived from an EMBL/GenBank/DDBJ whole genome shotgun (WGS) entry which is preliminary data.</text>
</comment>
<dbReference type="STRING" id="1797517.A3F61_04270"/>
<accession>A0A1G1VAK7</accession>
<dbReference type="EMBL" id="MHCA01000013">
    <property type="protein sequence ID" value="OGY12429.1"/>
    <property type="molecule type" value="Genomic_DNA"/>
</dbReference>
<name>A0A1G1VAK7_9BACT</name>
<evidence type="ECO:0000313" key="2">
    <source>
        <dbReference type="Proteomes" id="UP000178272"/>
    </source>
</evidence>
<gene>
    <name evidence="1" type="ORF">A3F61_04270</name>
</gene>
<dbReference type="InterPro" id="IPR038573">
    <property type="entry name" value="BrnT_sf"/>
</dbReference>
<organism evidence="1 2">
    <name type="scientific">Candidatus Blackburnbacteria bacterium RIFCSPHIGHO2_12_FULL_41_13b</name>
    <dbReference type="NCBI Taxonomy" id="1797517"/>
    <lineage>
        <taxon>Bacteria</taxon>
        <taxon>Candidatus Blackburniibacteriota</taxon>
    </lineage>
</organism>
<reference evidence="1 2" key="1">
    <citation type="journal article" date="2016" name="Nat. Commun.">
        <title>Thousands of microbial genomes shed light on interconnected biogeochemical processes in an aquifer system.</title>
        <authorList>
            <person name="Anantharaman K."/>
            <person name="Brown C.T."/>
            <person name="Hug L.A."/>
            <person name="Sharon I."/>
            <person name="Castelle C.J."/>
            <person name="Probst A.J."/>
            <person name="Thomas B.C."/>
            <person name="Singh A."/>
            <person name="Wilkins M.J."/>
            <person name="Karaoz U."/>
            <person name="Brodie E.L."/>
            <person name="Williams K.H."/>
            <person name="Hubbard S.S."/>
            <person name="Banfield J.F."/>
        </authorList>
    </citation>
    <scope>NUCLEOTIDE SEQUENCE [LARGE SCALE GENOMIC DNA]</scope>
</reference>
<dbReference type="Gene3D" id="3.10.450.530">
    <property type="entry name" value="Ribonuclease toxin, BrnT, of type II toxin-antitoxin system"/>
    <property type="match status" value="1"/>
</dbReference>
<dbReference type="AlphaFoldDB" id="A0A1G1VAK7"/>
<sequence length="99" mass="11935">MYMLDHSKIKGFEWDKGNVDKSWIKHKVSNREAEEAFVNKPNFIFKDEKHSTLETRYLLWGATNKKRGLSIVFTMRKNQVRIISARDINRKERKEYETK</sequence>
<evidence type="ECO:0000313" key="1">
    <source>
        <dbReference type="EMBL" id="OGY12429.1"/>
    </source>
</evidence>
<proteinExistence type="predicted"/>